<dbReference type="SUPFAM" id="SSF48452">
    <property type="entry name" value="TPR-like"/>
    <property type="match status" value="1"/>
</dbReference>
<evidence type="ECO:0008006" key="3">
    <source>
        <dbReference type="Google" id="ProtNLM"/>
    </source>
</evidence>
<dbReference type="STRING" id="1869.MB27_23505"/>
<dbReference type="Gene3D" id="1.25.40.10">
    <property type="entry name" value="Tetratricopeptide repeat domain"/>
    <property type="match status" value="2"/>
</dbReference>
<dbReference type="Proteomes" id="UP000054537">
    <property type="component" value="Unassembled WGS sequence"/>
</dbReference>
<name>A0A0A6UII7_ACTUT</name>
<evidence type="ECO:0000313" key="2">
    <source>
        <dbReference type="Proteomes" id="UP000054537"/>
    </source>
</evidence>
<sequence>MGVRAPLTREFLAAAAPGYLTSAQQAAAPPDWLDQAVSYATAKLHGAASCLTPVAGGMGVVRGYHTADYLHQHALVARRTAPLPDAVWTALVDHHDPEDTNRLADSADRRAQHRHATALYRRLADRDAPGAALTLATHLQLRGNVTELRERADAGDVAASSRLAELLRDRGGRDELRQRADAGDQYAGRALAELLTSEEKLDEAAALLRRLAESGDPQTNRRLAGVLACQGHIDEAIGHLRARAEEKDQTAARQLAVLLFRQGRGDEAVALLQQPAHAEDSLNKMQLARILVRLGRIGELQERAADGDPEAVALWAEDLIRKGQTVEATALVEQHVHLSSGRPRRGPLTALLAKLLAQQGRSDELRQRSAAGDRHAADALARLLAENGDAGGLRALADSGNSAASTRYADLLERTGRADEAIAMLRRRLDSGDRKPARRLIALLERQGCVDEALTILRRLSDSGDSRSSALLLNMLVKHARFDEIELEARAGTFAADVYWNFWKDHRKFGARMSEFQESWLQRFDRPTAGPSPARTAGQREVFSVNLIDGTIQQLI</sequence>
<dbReference type="eggNOG" id="COG0457">
    <property type="taxonomic scope" value="Bacteria"/>
</dbReference>
<dbReference type="InterPro" id="IPR011990">
    <property type="entry name" value="TPR-like_helical_dom_sf"/>
</dbReference>
<gene>
    <name evidence="1" type="ORF">MB27_23505</name>
</gene>
<dbReference type="AlphaFoldDB" id="A0A0A6UII7"/>
<evidence type="ECO:0000313" key="1">
    <source>
        <dbReference type="EMBL" id="KHD75246.1"/>
    </source>
</evidence>
<comment type="caution">
    <text evidence="1">The sequence shown here is derived from an EMBL/GenBank/DDBJ whole genome shotgun (WGS) entry which is preliminary data.</text>
</comment>
<protein>
    <recommendedName>
        <fullName evidence="3">Tetratricopeptide repeat protein</fullName>
    </recommendedName>
</protein>
<reference evidence="1 2" key="1">
    <citation type="submission" date="2014-10" db="EMBL/GenBank/DDBJ databases">
        <title>Draft genome sequence of Actinoplanes utahensis NRRL 12052.</title>
        <authorList>
            <person name="Velasco-Bucheli B."/>
            <person name="del Cerro C."/>
            <person name="Hormigo D."/>
            <person name="Garcia J.L."/>
            <person name="Acebal C."/>
            <person name="Arroyo M."/>
            <person name="de la Mata I."/>
        </authorList>
    </citation>
    <scope>NUCLEOTIDE SEQUENCE [LARGE SCALE GENOMIC DNA]</scope>
    <source>
        <strain evidence="1 2">NRRL 12052</strain>
    </source>
</reference>
<keyword evidence="2" id="KW-1185">Reference proteome</keyword>
<organism evidence="1 2">
    <name type="scientific">Actinoplanes utahensis</name>
    <dbReference type="NCBI Taxonomy" id="1869"/>
    <lineage>
        <taxon>Bacteria</taxon>
        <taxon>Bacillati</taxon>
        <taxon>Actinomycetota</taxon>
        <taxon>Actinomycetes</taxon>
        <taxon>Micromonosporales</taxon>
        <taxon>Micromonosporaceae</taxon>
        <taxon>Actinoplanes</taxon>
    </lineage>
</organism>
<accession>A0A0A6UII7</accession>
<dbReference type="EMBL" id="JRTT01000029">
    <property type="protein sequence ID" value="KHD75246.1"/>
    <property type="molecule type" value="Genomic_DNA"/>
</dbReference>
<proteinExistence type="predicted"/>